<dbReference type="PATRIC" id="fig|1126211.3.peg.1085"/>
<evidence type="ECO:0000313" key="3">
    <source>
        <dbReference type="EMBL" id="AFJ61177.1"/>
    </source>
</evidence>
<dbReference type="GO" id="GO:0008289">
    <property type="term" value="F:lipid binding"/>
    <property type="evidence" value="ECO:0007669"/>
    <property type="project" value="UniProtKB-KW"/>
</dbReference>
<proteinExistence type="predicted"/>
<dbReference type="SUPFAM" id="SSF82549">
    <property type="entry name" value="DAK1/DegV-like"/>
    <property type="match status" value="1"/>
</dbReference>
<dbReference type="Gene3D" id="2.20.28.50">
    <property type="entry name" value="degv family protein"/>
    <property type="match status" value="1"/>
</dbReference>
<dbReference type="AlphaFoldDB" id="I2C3F3"/>
<dbReference type="PROSITE" id="PS51482">
    <property type="entry name" value="DEGV"/>
    <property type="match status" value="1"/>
</dbReference>
<dbReference type="NCBIfam" id="TIGR00762">
    <property type="entry name" value="DegV"/>
    <property type="match status" value="1"/>
</dbReference>
<keyword evidence="2" id="KW-0446">Lipid-binding</keyword>
<dbReference type="Gene3D" id="3.30.1180.10">
    <property type="match status" value="1"/>
</dbReference>
<evidence type="ECO:0000313" key="4">
    <source>
        <dbReference type="Proteomes" id="UP000002878"/>
    </source>
</evidence>
<sequence>MASLSPIGKKGIMMTVHLIADSASDLPKSYIEENRIGFIPLHVTLDGNEYEDAVTIQADHIFQAMRDGKVPKTSQASPDTIKKVFLQYAELGEPAIYVAFSSGLSGTYQTAVMMANEVKEEFPDFDLRIVDSKCASLGCGLAVMHAQTLCVNGNTIQEIETSVKSFCARMKHIFTVDDVAYLARGGRISKTSAFVGGLLNIKPILHVDDGRLVPLEKLRGQKKLFKRIIEMMKEEGGDWADQTVGISYADNEETALRMKEMIEEAFHPKEIILHSIGSAIGAHSGPGTLAIFFLKP</sequence>
<dbReference type="PANTHER" id="PTHR33434:SF3">
    <property type="entry name" value="DEGV DOMAIN-CONTAINING PROTEIN YITS"/>
    <property type="match status" value="1"/>
</dbReference>
<organism evidence="3 4">
    <name type="scientific">Bacillus amyloliquefaciens (strain Y2)</name>
    <name type="common">Bacillus amyloliquefaciens subsp. plantarum (strain B9601-Y2)</name>
    <dbReference type="NCBI Taxonomy" id="1155777"/>
    <lineage>
        <taxon>Bacteria</taxon>
        <taxon>Bacillati</taxon>
        <taxon>Bacillota</taxon>
        <taxon>Bacilli</taxon>
        <taxon>Bacillales</taxon>
        <taxon>Bacillaceae</taxon>
        <taxon>Bacillus</taxon>
        <taxon>Bacillus amyloliquefaciens group</taxon>
    </lineage>
</organism>
<dbReference type="InterPro" id="IPR050270">
    <property type="entry name" value="DegV_domain_contain"/>
</dbReference>
<dbReference type="PANTHER" id="PTHR33434">
    <property type="entry name" value="DEGV DOMAIN-CONTAINING PROTEIN DR_1986-RELATED"/>
    <property type="match status" value="1"/>
</dbReference>
<reference evidence="3 4" key="1">
    <citation type="journal article" date="2012" name="J. Biotechnol.">
        <title>Genome sequence of the plant growth promoting strain Bacillus amyloliquefaciens subsp. plantarum B9601-Y2 and expression of mersacidin and other secondary metabolites.</title>
        <authorList>
            <person name="He P."/>
            <person name="Hao K."/>
            <person name="Blom J."/>
            <person name="Ruckert C."/>
            <person name="Vater J."/>
            <person name="Mao Z."/>
            <person name="Wu Y."/>
            <person name="Hou M."/>
            <person name="He P."/>
            <person name="He Y."/>
            <person name="Borriss R."/>
        </authorList>
    </citation>
    <scope>NUCLEOTIDE SEQUENCE [LARGE SCALE GENOMIC DNA]</scope>
    <source>
        <strain evidence="3">Y2</strain>
    </source>
</reference>
<dbReference type="Proteomes" id="UP000002878">
    <property type="component" value="Chromosome"/>
</dbReference>
<dbReference type="InterPro" id="IPR003797">
    <property type="entry name" value="DegV"/>
</dbReference>
<dbReference type="Gene3D" id="3.40.50.10440">
    <property type="entry name" value="Dihydroxyacetone kinase, domain 1"/>
    <property type="match status" value="1"/>
</dbReference>
<dbReference type="Pfam" id="PF02645">
    <property type="entry name" value="DegV"/>
    <property type="match status" value="1"/>
</dbReference>
<dbReference type="EMBL" id="CP003332">
    <property type="protein sequence ID" value="AFJ61177.1"/>
    <property type="molecule type" value="Genomic_DNA"/>
</dbReference>
<name>I2C3F3_BACAY</name>
<evidence type="ECO:0000256" key="1">
    <source>
        <dbReference type="ARBA" id="ARBA00003238"/>
    </source>
</evidence>
<evidence type="ECO:0000256" key="2">
    <source>
        <dbReference type="ARBA" id="ARBA00023121"/>
    </source>
</evidence>
<protein>
    <recommendedName>
        <fullName evidence="5">DegV family protein</fullName>
    </recommendedName>
</protein>
<comment type="function">
    <text evidence="1">May bind long-chain fatty acids, such as palmitate, and may play a role in lipid transport or fatty acid metabolism.</text>
</comment>
<evidence type="ECO:0008006" key="5">
    <source>
        <dbReference type="Google" id="ProtNLM"/>
    </source>
</evidence>
<dbReference type="HOGENOM" id="CLU_048251_4_1_9"/>
<gene>
    <name evidence="3" type="ORF">MUS_1148</name>
</gene>
<dbReference type="InterPro" id="IPR043168">
    <property type="entry name" value="DegV_C"/>
</dbReference>
<accession>I2C3F3</accession>
<dbReference type="KEGG" id="bqy:MUS_1148"/>